<evidence type="ECO:0000256" key="3">
    <source>
        <dbReference type="ARBA" id="ARBA00022989"/>
    </source>
</evidence>
<evidence type="ECO:0000313" key="8">
    <source>
        <dbReference type="Proteomes" id="UP000273143"/>
    </source>
</evidence>
<sequence>MGQWKLYGLAFAIITTLIIGGLLQSTHFCSMALFGVLVYFYYSDKTADGLKCMCINAALALLGFILLIYCPPSIVLKSLFLAIIALLTMYTAKRLCPNPMGPFFVIMIVSLGGTMHTQASDKLLQLFYLASGMAISIVAAYLTQQIEQRLSHAHQVLSENAPSMPTQQACILSTTYGATLFITYLLNLLFPYHTYNWLTVSAVANLKESKAKLALKRYGWYILGNLTGVVFIWLIYQISNSALLLLPLSAVLFLMTAIVININYGLALSCATPLAMILLDILHPVAINKLIIIRLTSIIIGSLIGLCASILIDKQLNRITVANGNH</sequence>
<dbReference type="KEGG" id="emo:DM558_01615"/>
<evidence type="ECO:0000256" key="2">
    <source>
        <dbReference type="ARBA" id="ARBA00022692"/>
    </source>
</evidence>
<evidence type="ECO:0000256" key="5">
    <source>
        <dbReference type="SAM" id="Phobius"/>
    </source>
</evidence>
<evidence type="ECO:0000313" key="7">
    <source>
        <dbReference type="EMBL" id="AZS49553.1"/>
    </source>
</evidence>
<organism evidence="7 8">
    <name type="scientific">Entomomonas moraniae</name>
    <dbReference type="NCBI Taxonomy" id="2213226"/>
    <lineage>
        <taxon>Bacteria</taxon>
        <taxon>Pseudomonadati</taxon>
        <taxon>Pseudomonadota</taxon>
        <taxon>Gammaproteobacteria</taxon>
        <taxon>Pseudomonadales</taxon>
        <taxon>Pseudomonadaceae</taxon>
        <taxon>Entomomonas</taxon>
    </lineage>
</organism>
<comment type="subcellular location">
    <subcellularLocation>
        <location evidence="1">Membrane</location>
        <topology evidence="1">Multi-pass membrane protein</topology>
    </subcellularLocation>
</comment>
<dbReference type="Pfam" id="PF13515">
    <property type="entry name" value="FUSC_2"/>
    <property type="match status" value="1"/>
</dbReference>
<accession>A0A3Q9JLI0</accession>
<dbReference type="GO" id="GO:0016020">
    <property type="term" value="C:membrane"/>
    <property type="evidence" value="ECO:0007669"/>
    <property type="project" value="UniProtKB-SubCell"/>
</dbReference>
<protein>
    <recommendedName>
        <fullName evidence="6">Integral membrane bound transporter domain-containing protein</fullName>
    </recommendedName>
</protein>
<evidence type="ECO:0000256" key="4">
    <source>
        <dbReference type="ARBA" id="ARBA00023136"/>
    </source>
</evidence>
<feature type="domain" description="Integral membrane bound transporter" evidence="6">
    <location>
        <begin position="184"/>
        <end position="307"/>
    </location>
</feature>
<reference evidence="8" key="1">
    <citation type="submission" date="2018-06" db="EMBL/GenBank/DDBJ databases">
        <title>Complete genome of Pseudomonas insecticola strain QZS01.</title>
        <authorList>
            <person name="Wang J."/>
            <person name="Su Q."/>
        </authorList>
    </citation>
    <scope>NUCLEOTIDE SEQUENCE [LARGE SCALE GENOMIC DNA]</scope>
    <source>
        <strain evidence="8">QZS01</strain>
    </source>
</reference>
<feature type="transmembrane region" description="Helical" evidence="5">
    <location>
        <begin position="242"/>
        <end position="259"/>
    </location>
</feature>
<feature type="transmembrane region" description="Helical" evidence="5">
    <location>
        <begin position="74"/>
        <end position="92"/>
    </location>
</feature>
<feature type="transmembrane region" description="Helical" evidence="5">
    <location>
        <begin position="218"/>
        <end position="236"/>
    </location>
</feature>
<evidence type="ECO:0000256" key="1">
    <source>
        <dbReference type="ARBA" id="ARBA00004141"/>
    </source>
</evidence>
<feature type="transmembrane region" description="Helical" evidence="5">
    <location>
        <begin position="99"/>
        <end position="117"/>
    </location>
</feature>
<keyword evidence="3 5" id="KW-1133">Transmembrane helix</keyword>
<dbReference type="AlphaFoldDB" id="A0A3Q9JLI0"/>
<dbReference type="Proteomes" id="UP000273143">
    <property type="component" value="Chromosome"/>
</dbReference>
<feature type="transmembrane region" description="Helical" evidence="5">
    <location>
        <begin position="123"/>
        <end position="142"/>
    </location>
</feature>
<gene>
    <name evidence="7" type="ORF">DM558_01615</name>
</gene>
<keyword evidence="8" id="KW-1185">Reference proteome</keyword>
<dbReference type="RefSeq" id="WP_127161753.1">
    <property type="nucleotide sequence ID" value="NZ_CP029822.1"/>
</dbReference>
<dbReference type="EMBL" id="CP029822">
    <property type="protein sequence ID" value="AZS49553.1"/>
    <property type="molecule type" value="Genomic_DNA"/>
</dbReference>
<evidence type="ECO:0000259" key="6">
    <source>
        <dbReference type="Pfam" id="PF13515"/>
    </source>
</evidence>
<keyword evidence="2 5" id="KW-0812">Transmembrane</keyword>
<keyword evidence="4 5" id="KW-0472">Membrane</keyword>
<feature type="transmembrane region" description="Helical" evidence="5">
    <location>
        <begin position="12"/>
        <end position="42"/>
    </location>
</feature>
<dbReference type="InterPro" id="IPR049453">
    <property type="entry name" value="Memb_transporter_dom"/>
</dbReference>
<name>A0A3Q9JLI0_9GAMM</name>
<proteinExistence type="predicted"/>
<feature type="transmembrane region" description="Helical" evidence="5">
    <location>
        <begin position="291"/>
        <end position="312"/>
    </location>
</feature>